<dbReference type="GO" id="GO:0005923">
    <property type="term" value="C:bicellular tight junction"/>
    <property type="evidence" value="ECO:0007669"/>
    <property type="project" value="UniProtKB-SubCell"/>
</dbReference>
<dbReference type="Gene3D" id="1.20.140.150">
    <property type="match status" value="1"/>
</dbReference>
<feature type="transmembrane region" description="Helical" evidence="11">
    <location>
        <begin position="149"/>
        <end position="169"/>
    </location>
</feature>
<evidence type="ECO:0000256" key="10">
    <source>
        <dbReference type="SAM" id="MobiDB-lite"/>
    </source>
</evidence>
<feature type="transmembrane region" description="Helical" evidence="11">
    <location>
        <begin position="33"/>
        <end position="52"/>
    </location>
</feature>
<dbReference type="Ensembl" id="ENSVKKT00000008914.1">
    <property type="protein sequence ID" value="ENSVKKP00000008692.1"/>
    <property type="gene ID" value="ENSVKKG00000006188.1"/>
</dbReference>
<dbReference type="AlphaFoldDB" id="A0A8D2J8D5"/>
<evidence type="ECO:0000256" key="9">
    <source>
        <dbReference type="ARBA" id="ARBA00023136"/>
    </source>
</evidence>
<keyword evidence="9 11" id="KW-0472">Membrane</keyword>
<evidence type="ECO:0000256" key="11">
    <source>
        <dbReference type="SAM" id="Phobius"/>
    </source>
</evidence>
<evidence type="ECO:0000256" key="7">
    <source>
        <dbReference type="ARBA" id="ARBA00022949"/>
    </source>
</evidence>
<feature type="transmembrane region" description="Helical" evidence="11">
    <location>
        <begin position="237"/>
        <end position="261"/>
    </location>
</feature>
<dbReference type="Proteomes" id="UP000694545">
    <property type="component" value="Unplaced"/>
</dbReference>
<evidence type="ECO:0000256" key="8">
    <source>
        <dbReference type="ARBA" id="ARBA00022989"/>
    </source>
</evidence>
<evidence type="ECO:0000256" key="3">
    <source>
        <dbReference type="ARBA" id="ARBA00008295"/>
    </source>
</evidence>
<feature type="compositionally biased region" description="Polar residues" evidence="10">
    <location>
        <begin position="308"/>
        <end position="324"/>
    </location>
</feature>
<reference evidence="12" key="2">
    <citation type="submission" date="2025-09" db="UniProtKB">
        <authorList>
            <consortium name="Ensembl"/>
        </authorList>
    </citation>
    <scope>IDENTIFICATION</scope>
</reference>
<protein>
    <recommendedName>
        <fullName evidence="14">Claudin</fullName>
    </recommendedName>
</protein>
<dbReference type="InterPro" id="IPR017974">
    <property type="entry name" value="Claudin_CS"/>
</dbReference>
<keyword evidence="13" id="KW-1185">Reference proteome</keyword>
<dbReference type="InterPro" id="IPR006187">
    <property type="entry name" value="Claudin"/>
</dbReference>
<evidence type="ECO:0000313" key="12">
    <source>
        <dbReference type="Ensembl" id="ENSVKKP00000008692.1"/>
    </source>
</evidence>
<dbReference type="InterPro" id="IPR004031">
    <property type="entry name" value="PMP22/EMP/MP20/Claudin"/>
</dbReference>
<feature type="compositionally biased region" description="Polar residues" evidence="10">
    <location>
        <begin position="18"/>
        <end position="28"/>
    </location>
</feature>
<feature type="compositionally biased region" description="Basic residues" evidence="10">
    <location>
        <begin position="1"/>
        <end position="17"/>
    </location>
</feature>
<comment type="similarity">
    <text evidence="3">Belongs to the claudin family.</text>
</comment>
<keyword evidence="6 11" id="KW-0812">Transmembrane</keyword>
<evidence type="ECO:0000256" key="4">
    <source>
        <dbReference type="ARBA" id="ARBA00022427"/>
    </source>
</evidence>
<keyword evidence="8 11" id="KW-1133">Transmembrane helix</keyword>
<organism evidence="12 13">
    <name type="scientific">Varanus komodoensis</name>
    <name type="common">Komodo dragon</name>
    <dbReference type="NCBI Taxonomy" id="61221"/>
    <lineage>
        <taxon>Eukaryota</taxon>
        <taxon>Metazoa</taxon>
        <taxon>Chordata</taxon>
        <taxon>Craniata</taxon>
        <taxon>Vertebrata</taxon>
        <taxon>Euteleostomi</taxon>
        <taxon>Lepidosauria</taxon>
        <taxon>Squamata</taxon>
        <taxon>Bifurcata</taxon>
        <taxon>Unidentata</taxon>
        <taxon>Episquamata</taxon>
        <taxon>Toxicofera</taxon>
        <taxon>Anguimorpha</taxon>
        <taxon>Paleoanguimorpha</taxon>
        <taxon>Varanoidea</taxon>
        <taxon>Varanidae</taxon>
        <taxon>Varanus</taxon>
    </lineage>
</organism>
<dbReference type="Pfam" id="PF00822">
    <property type="entry name" value="PMP22_Claudin"/>
    <property type="match status" value="1"/>
</dbReference>
<dbReference type="GO" id="GO:0005886">
    <property type="term" value="C:plasma membrane"/>
    <property type="evidence" value="ECO:0007669"/>
    <property type="project" value="UniProtKB-SubCell"/>
</dbReference>
<evidence type="ECO:0008006" key="14">
    <source>
        <dbReference type="Google" id="ProtNLM"/>
    </source>
</evidence>
<reference evidence="12" key="1">
    <citation type="submission" date="2025-08" db="UniProtKB">
        <authorList>
            <consortium name="Ensembl"/>
        </authorList>
    </citation>
    <scope>IDENTIFICATION</scope>
</reference>
<keyword evidence="7" id="KW-0965">Cell junction</keyword>
<dbReference type="GO" id="GO:0005198">
    <property type="term" value="F:structural molecule activity"/>
    <property type="evidence" value="ECO:0007669"/>
    <property type="project" value="InterPro"/>
</dbReference>
<evidence type="ECO:0000313" key="13">
    <source>
        <dbReference type="Proteomes" id="UP000694545"/>
    </source>
</evidence>
<evidence type="ECO:0000256" key="6">
    <source>
        <dbReference type="ARBA" id="ARBA00022692"/>
    </source>
</evidence>
<accession>A0A8D2J8D5</accession>
<keyword evidence="4" id="KW-0796">Tight junction</keyword>
<proteinExistence type="inferred from homology"/>
<evidence type="ECO:0000256" key="2">
    <source>
        <dbReference type="ARBA" id="ARBA00004651"/>
    </source>
</evidence>
<comment type="subcellular location">
    <subcellularLocation>
        <location evidence="1">Cell junction</location>
        <location evidence="1">Tight junction</location>
    </subcellularLocation>
    <subcellularLocation>
        <location evidence="2">Cell membrane</location>
        <topology evidence="2">Multi-pass membrane protein</topology>
    </subcellularLocation>
</comment>
<feature type="region of interest" description="Disordered" evidence="10">
    <location>
        <begin position="1"/>
        <end position="28"/>
    </location>
</feature>
<name>A0A8D2J8D5_VARKO</name>
<evidence type="ECO:0000256" key="1">
    <source>
        <dbReference type="ARBA" id="ARBA00004435"/>
    </source>
</evidence>
<dbReference type="PANTHER" id="PTHR12002">
    <property type="entry name" value="CLAUDIN"/>
    <property type="match status" value="1"/>
</dbReference>
<dbReference type="PRINTS" id="PR01077">
    <property type="entry name" value="CLAUDIN"/>
</dbReference>
<feature type="region of interest" description="Disordered" evidence="10">
    <location>
        <begin position="305"/>
        <end position="330"/>
    </location>
</feature>
<dbReference type="PROSITE" id="PS01346">
    <property type="entry name" value="CLAUDIN"/>
    <property type="match status" value="1"/>
</dbReference>
<evidence type="ECO:0000256" key="5">
    <source>
        <dbReference type="ARBA" id="ARBA00022475"/>
    </source>
</evidence>
<feature type="transmembrane region" description="Helical" evidence="11">
    <location>
        <begin position="72"/>
        <end position="92"/>
    </location>
</feature>
<sequence length="330" mass="35815">MQNKHKSLRNIKHRNRASQKGSPRPSSLTPGSILILNIFYFLRVGFCLEAIADFELNGGVFAGIPQFSTMATVSQLASFGLAFLSTLFLVVATWTDCWMVNADDSLEVSHKCRGLWRECVTNMQDGIKTCDQFDSILAEHPLKIVVTRALLITADILSGFALVLLVSGLDCVKLLKDELQLKTKIPGMAGPPMTPPLVPPGILGLVGSVWYAADVYRERARLVLHSVFLGVHYDFGWSCWLAMAGSTGCLLTSLVLTGSFFAATGQSGQGQGPSWCWCWCWGAEPRMSSLLPQVSSRSLVPARIGNPGTRTSSHPADVGQTTPIASRKQA</sequence>
<keyword evidence="5" id="KW-1003">Cell membrane</keyword>